<protein>
    <recommendedName>
        <fullName evidence="2">AAA domain-containing protein</fullName>
    </recommendedName>
</protein>
<gene>
    <name evidence="1" type="ORF">OBE_12867</name>
</gene>
<dbReference type="EMBL" id="AJWZ01008879">
    <property type="protein sequence ID" value="EKC52889.1"/>
    <property type="molecule type" value="Genomic_DNA"/>
</dbReference>
<sequence>MVGGFKNVKSTKLNFTSKTLAIVSPNNYGKSNLLEALD</sequence>
<proteinExistence type="predicted"/>
<reference evidence="1" key="1">
    <citation type="journal article" date="2013" name="Environ. Microbiol.">
        <title>Microbiota from the distal guts of lean and obese adolescents exhibit partial functional redundancy besides clear differences in community structure.</title>
        <authorList>
            <person name="Ferrer M."/>
            <person name="Ruiz A."/>
            <person name="Lanza F."/>
            <person name="Haange S.B."/>
            <person name="Oberbach A."/>
            <person name="Till H."/>
            <person name="Bargiela R."/>
            <person name="Campoy C."/>
            <person name="Segura M.T."/>
            <person name="Richter M."/>
            <person name="von Bergen M."/>
            <person name="Seifert J."/>
            <person name="Suarez A."/>
        </authorList>
    </citation>
    <scope>NUCLEOTIDE SEQUENCE</scope>
</reference>
<dbReference type="SUPFAM" id="SSF52540">
    <property type="entry name" value="P-loop containing nucleoside triphosphate hydrolases"/>
    <property type="match status" value="1"/>
</dbReference>
<feature type="non-terminal residue" evidence="1">
    <location>
        <position position="38"/>
    </location>
</feature>
<dbReference type="AlphaFoldDB" id="K1SBR6"/>
<dbReference type="InterPro" id="IPR027417">
    <property type="entry name" value="P-loop_NTPase"/>
</dbReference>
<dbReference type="Gene3D" id="3.40.50.300">
    <property type="entry name" value="P-loop containing nucleotide triphosphate hydrolases"/>
    <property type="match status" value="1"/>
</dbReference>
<name>K1SBR6_9ZZZZ</name>
<accession>K1SBR6</accession>
<organism evidence="1">
    <name type="scientific">human gut metagenome</name>
    <dbReference type="NCBI Taxonomy" id="408170"/>
    <lineage>
        <taxon>unclassified sequences</taxon>
        <taxon>metagenomes</taxon>
        <taxon>organismal metagenomes</taxon>
    </lineage>
</organism>
<comment type="caution">
    <text evidence="1">The sequence shown here is derived from an EMBL/GenBank/DDBJ whole genome shotgun (WGS) entry which is preliminary data.</text>
</comment>
<evidence type="ECO:0000313" key="1">
    <source>
        <dbReference type="EMBL" id="EKC52889.1"/>
    </source>
</evidence>
<evidence type="ECO:0008006" key="2">
    <source>
        <dbReference type="Google" id="ProtNLM"/>
    </source>
</evidence>